<evidence type="ECO:0000256" key="2">
    <source>
        <dbReference type="ARBA" id="ARBA00006156"/>
    </source>
</evidence>
<accession>A0A6H0WI25</accession>
<keyword evidence="7 9" id="KW-0472">Membrane</keyword>
<dbReference type="PRINTS" id="PR00952">
    <property type="entry name" value="TYPE3IMQPROT"/>
</dbReference>
<evidence type="ECO:0000313" key="11">
    <source>
        <dbReference type="Proteomes" id="UP000501914"/>
    </source>
</evidence>
<dbReference type="PIRSF" id="PIRSF004669">
    <property type="entry name" value="FliQ"/>
    <property type="match status" value="1"/>
</dbReference>
<protein>
    <recommendedName>
        <fullName evidence="3 9">Flagellar biosynthetic protein FliQ</fullName>
    </recommendedName>
</protein>
<evidence type="ECO:0000256" key="4">
    <source>
        <dbReference type="ARBA" id="ARBA00022475"/>
    </source>
</evidence>
<keyword evidence="5 9" id="KW-0812">Transmembrane</keyword>
<evidence type="ECO:0000256" key="3">
    <source>
        <dbReference type="ARBA" id="ARBA00021718"/>
    </source>
</evidence>
<keyword evidence="8 9" id="KW-0975">Bacterial flagellum</keyword>
<proteinExistence type="inferred from homology"/>
<dbReference type="OrthoDB" id="9806440at2"/>
<dbReference type="PANTHER" id="PTHR34040">
    <property type="entry name" value="FLAGELLAR BIOSYNTHETIC PROTEIN FLIQ"/>
    <property type="match status" value="1"/>
</dbReference>
<dbReference type="InterPro" id="IPR006305">
    <property type="entry name" value="FliQ"/>
</dbReference>
<evidence type="ECO:0000256" key="5">
    <source>
        <dbReference type="ARBA" id="ARBA00022692"/>
    </source>
</evidence>
<dbReference type="RefSeq" id="WP_014113798.1">
    <property type="nucleotide sequence ID" value="NZ_CP048852.1"/>
</dbReference>
<comment type="similarity">
    <text evidence="2 9">Belongs to the FliQ/MopD/SpaQ family.</text>
</comment>
<comment type="function">
    <text evidence="9">Role in flagellar biosynthesis.</text>
</comment>
<keyword evidence="10" id="KW-0966">Cell projection</keyword>
<name>A0A6H0WI25_9BACI</name>
<feature type="transmembrane region" description="Helical" evidence="9">
    <location>
        <begin position="13"/>
        <end position="38"/>
    </location>
</feature>
<evidence type="ECO:0000256" key="1">
    <source>
        <dbReference type="ARBA" id="ARBA00004651"/>
    </source>
</evidence>
<evidence type="ECO:0000313" key="10">
    <source>
        <dbReference type="EMBL" id="QIW79848.1"/>
    </source>
</evidence>
<comment type="subcellular location">
    <subcellularLocation>
        <location evidence="1 9">Cell membrane</location>
        <topology evidence="1">Multi-pass membrane protein</topology>
    </subcellularLocation>
    <subcellularLocation>
        <location evidence="9">Bacterial flagellum basal body</location>
    </subcellularLocation>
</comment>
<dbReference type="AlphaFoldDB" id="A0A6H0WI25"/>
<keyword evidence="6 9" id="KW-1133">Transmembrane helix</keyword>
<dbReference type="GO" id="GO:0009425">
    <property type="term" value="C:bacterial-type flagellum basal body"/>
    <property type="evidence" value="ECO:0007669"/>
    <property type="project" value="UniProtKB-SubCell"/>
</dbReference>
<dbReference type="GeneID" id="76978148"/>
<dbReference type="KEGG" id="bteq:G4P54_08540"/>
<evidence type="ECO:0000256" key="9">
    <source>
        <dbReference type="RuleBase" id="RU364090"/>
    </source>
</evidence>
<keyword evidence="11" id="KW-1185">Reference proteome</keyword>
<dbReference type="InterPro" id="IPR002191">
    <property type="entry name" value="Bac_export_3"/>
</dbReference>
<dbReference type="EMBL" id="CP048852">
    <property type="protein sequence ID" value="QIW79848.1"/>
    <property type="molecule type" value="Genomic_DNA"/>
</dbReference>
<sequence>MSSEFVISMAEKAVYVTLMISAPLLAIALLVGLIVSIFQATTQIQEQTLAFIPKIVAVLLALIFFGPWMLSTILSFTTELFSNLNRFAG</sequence>
<dbReference type="GO" id="GO:0009306">
    <property type="term" value="P:protein secretion"/>
    <property type="evidence" value="ECO:0007669"/>
    <property type="project" value="InterPro"/>
</dbReference>
<evidence type="ECO:0000256" key="6">
    <source>
        <dbReference type="ARBA" id="ARBA00022989"/>
    </source>
</evidence>
<organism evidence="10 11">
    <name type="scientific">Bacillus tequilensis</name>
    <dbReference type="NCBI Taxonomy" id="227866"/>
    <lineage>
        <taxon>Bacteria</taxon>
        <taxon>Bacillati</taxon>
        <taxon>Bacillota</taxon>
        <taxon>Bacilli</taxon>
        <taxon>Bacillales</taxon>
        <taxon>Bacillaceae</taxon>
        <taxon>Bacillus</taxon>
    </lineage>
</organism>
<keyword evidence="4 9" id="KW-1003">Cell membrane</keyword>
<dbReference type="GeneID" id="11241922"/>
<feature type="transmembrane region" description="Helical" evidence="9">
    <location>
        <begin position="50"/>
        <end position="70"/>
    </location>
</feature>
<dbReference type="PANTHER" id="PTHR34040:SF2">
    <property type="entry name" value="FLAGELLAR BIOSYNTHETIC PROTEIN FLIQ"/>
    <property type="match status" value="1"/>
</dbReference>
<keyword evidence="10" id="KW-0282">Flagellum</keyword>
<dbReference type="GO" id="GO:0005886">
    <property type="term" value="C:plasma membrane"/>
    <property type="evidence" value="ECO:0007669"/>
    <property type="project" value="UniProtKB-SubCell"/>
</dbReference>
<reference evidence="10 11" key="1">
    <citation type="submission" date="2020-02" db="EMBL/GenBank/DDBJ databases">
        <title>Genome sequencing, annotation and comparative genomic analysis of Bacillus tequilensis EA-CB0015, an effective biological control agent against Pseudocercospora fijiensis in banana plants.</title>
        <authorList>
            <person name="Cuellar-Gaviria T.Z."/>
            <person name="Ju K.-S."/>
            <person name="Villegas-Escobar V."/>
        </authorList>
    </citation>
    <scope>NUCLEOTIDE SEQUENCE [LARGE SCALE GENOMIC DNA]</scope>
    <source>
        <strain evidence="10 11">EA-CB0015</strain>
    </source>
</reference>
<dbReference type="Pfam" id="PF01313">
    <property type="entry name" value="Bac_export_3"/>
    <property type="match status" value="1"/>
</dbReference>
<evidence type="ECO:0000256" key="8">
    <source>
        <dbReference type="ARBA" id="ARBA00023143"/>
    </source>
</evidence>
<dbReference type="Proteomes" id="UP000501914">
    <property type="component" value="Chromosome"/>
</dbReference>
<dbReference type="GO" id="GO:0044780">
    <property type="term" value="P:bacterial-type flagellum assembly"/>
    <property type="evidence" value="ECO:0007669"/>
    <property type="project" value="InterPro"/>
</dbReference>
<evidence type="ECO:0000256" key="7">
    <source>
        <dbReference type="ARBA" id="ARBA00023136"/>
    </source>
</evidence>
<keyword evidence="10" id="KW-0969">Cilium</keyword>
<dbReference type="NCBIfam" id="TIGR01402">
    <property type="entry name" value="fliQ"/>
    <property type="match status" value="1"/>
</dbReference>
<gene>
    <name evidence="9 10" type="primary">fliQ</name>
    <name evidence="10" type="ORF">G4P54_08540</name>
</gene>